<protein>
    <recommendedName>
        <fullName evidence="3">Adhesin domain-containing protein</fullName>
    </recommendedName>
</protein>
<keyword evidence="2" id="KW-1185">Reference proteome</keyword>
<dbReference type="RefSeq" id="WP_111373867.1">
    <property type="nucleotide sequence ID" value="NZ_CP029480.1"/>
</dbReference>
<organism evidence="1 2">
    <name type="scientific">Arcticibacterium luteifluviistationis</name>
    <dbReference type="NCBI Taxonomy" id="1784714"/>
    <lineage>
        <taxon>Bacteria</taxon>
        <taxon>Pseudomonadati</taxon>
        <taxon>Bacteroidota</taxon>
        <taxon>Cytophagia</taxon>
        <taxon>Cytophagales</taxon>
        <taxon>Leadbetterellaceae</taxon>
        <taxon>Arcticibacterium</taxon>
    </lineage>
</organism>
<accession>A0A2Z4GGT7</accession>
<proteinExistence type="predicted"/>
<gene>
    <name evidence="1" type="ORF">DJ013_20880</name>
</gene>
<evidence type="ECO:0000313" key="1">
    <source>
        <dbReference type="EMBL" id="AWW00501.1"/>
    </source>
</evidence>
<dbReference type="KEGG" id="als:DJ013_20880"/>
<name>A0A2Z4GGT7_9BACT</name>
<dbReference type="AlphaFoldDB" id="A0A2Z4GGT7"/>
<evidence type="ECO:0000313" key="2">
    <source>
        <dbReference type="Proteomes" id="UP000249873"/>
    </source>
</evidence>
<evidence type="ECO:0008006" key="3">
    <source>
        <dbReference type="Google" id="ProtNLM"/>
    </source>
</evidence>
<dbReference type="EMBL" id="CP029480">
    <property type="protein sequence ID" value="AWW00501.1"/>
    <property type="molecule type" value="Genomic_DNA"/>
</dbReference>
<dbReference type="Proteomes" id="UP000249873">
    <property type="component" value="Chromosome"/>
</dbReference>
<dbReference type="OrthoDB" id="1492551at2"/>
<sequence length="283" mass="31613">MKKLILFLGILLWFPRVSIGQVKLQIVTKSIQKQLSAKGLTQIQITAERADVKIIGWDKATISFKVNISTKHPNKEVAEKELAYMGFLNQKMGKTYFLRNYLVLKKGQAKPQSNYDAEYIVYVPRNLEVKLSNSFGEVTLKGLKASLDLDLKFCQTEISDCEGAAKVKSYFGENTMGQGIKALNLNTDHSTNLVTSHKSDFKGDITYGSLVYSYLSEGQEVMISSKNALIELSSTDWMRAGYKLDLKGTSLQIPEALKGLEAYNEKSSTLLEIETNSGNLKIK</sequence>
<reference evidence="1 2" key="1">
    <citation type="submission" date="2018-05" db="EMBL/GenBank/DDBJ databases">
        <title>Complete genome sequence of Arcticibacterium luteifluviistationis SM1504T, a cytophagaceae bacterium isolated from Arctic surface seawater.</title>
        <authorList>
            <person name="Li Y."/>
            <person name="Qin Q.-L."/>
        </authorList>
    </citation>
    <scope>NUCLEOTIDE SEQUENCE [LARGE SCALE GENOMIC DNA]</scope>
    <source>
        <strain evidence="1 2">SM1504</strain>
    </source>
</reference>